<sequence>MEAVATSSDQVTSQVDQMSAVSSRYGNANCLALAEDGKSSSPATSVITDARSDVTPVVTPVKSSLAWEATYPASSIMGNCSISSLLRSTKSGIGLPEAMVEHHSLEDLPNEVLFHIMGFLDVNDLLSTSRFHDAWLAPWSQSAYLVVWQQGLRLRL</sequence>
<dbReference type="InterPro" id="IPR036047">
    <property type="entry name" value="F-box-like_dom_sf"/>
</dbReference>
<feature type="domain" description="F-box" evidence="1">
    <location>
        <begin position="102"/>
        <end position="130"/>
    </location>
</feature>
<dbReference type="Pfam" id="PF12937">
    <property type="entry name" value="F-box-like"/>
    <property type="match status" value="1"/>
</dbReference>
<comment type="caution">
    <text evidence="2">The sequence shown here is derived from an EMBL/GenBank/DDBJ whole genome shotgun (WGS) entry which is preliminary data.</text>
</comment>
<organism evidence="2 3">
    <name type="scientific">Fusarium flagelliforme</name>
    <dbReference type="NCBI Taxonomy" id="2675880"/>
    <lineage>
        <taxon>Eukaryota</taxon>
        <taxon>Fungi</taxon>
        <taxon>Dikarya</taxon>
        <taxon>Ascomycota</taxon>
        <taxon>Pezizomycotina</taxon>
        <taxon>Sordariomycetes</taxon>
        <taxon>Hypocreomycetidae</taxon>
        <taxon>Hypocreales</taxon>
        <taxon>Nectriaceae</taxon>
        <taxon>Fusarium</taxon>
        <taxon>Fusarium incarnatum-equiseti species complex</taxon>
    </lineage>
</organism>
<dbReference type="EMBL" id="PXXK01000181">
    <property type="protein sequence ID" value="RFN49236.1"/>
    <property type="molecule type" value="Genomic_DNA"/>
</dbReference>
<evidence type="ECO:0000259" key="1">
    <source>
        <dbReference type="PROSITE" id="PS50181"/>
    </source>
</evidence>
<protein>
    <submittedName>
        <fullName evidence="2">F-box protein</fullName>
    </submittedName>
</protein>
<keyword evidence="3" id="KW-1185">Reference proteome</keyword>
<dbReference type="Proteomes" id="UP000265631">
    <property type="component" value="Unassembled WGS sequence"/>
</dbReference>
<dbReference type="SUPFAM" id="SSF81383">
    <property type="entry name" value="F-box domain"/>
    <property type="match status" value="1"/>
</dbReference>
<dbReference type="Gene3D" id="1.20.1280.50">
    <property type="match status" value="1"/>
</dbReference>
<dbReference type="InterPro" id="IPR001810">
    <property type="entry name" value="F-box_dom"/>
</dbReference>
<accession>A0A395MMR9</accession>
<dbReference type="PROSITE" id="PS50181">
    <property type="entry name" value="FBOX"/>
    <property type="match status" value="1"/>
</dbReference>
<dbReference type="STRING" id="2594813.A0A395MMR9"/>
<name>A0A395MMR9_9HYPO</name>
<dbReference type="AlphaFoldDB" id="A0A395MMR9"/>
<gene>
    <name evidence="2" type="ORF">FIE12Z_6457</name>
</gene>
<proteinExistence type="predicted"/>
<reference evidence="2 3" key="1">
    <citation type="journal article" date="2018" name="PLoS Pathog.">
        <title>Evolution of structural diversity of trichothecenes, a family of toxins produced by plant pathogenic and entomopathogenic fungi.</title>
        <authorList>
            <person name="Proctor R.H."/>
            <person name="McCormick S.P."/>
            <person name="Kim H.S."/>
            <person name="Cardoza R.E."/>
            <person name="Stanley A.M."/>
            <person name="Lindo L."/>
            <person name="Kelly A."/>
            <person name="Brown D.W."/>
            <person name="Lee T."/>
            <person name="Vaughan M.M."/>
            <person name="Alexander N.J."/>
            <person name="Busman M."/>
            <person name="Gutierrez S."/>
        </authorList>
    </citation>
    <scope>NUCLEOTIDE SEQUENCE [LARGE SCALE GENOMIC DNA]</scope>
    <source>
        <strain evidence="2 3">NRRL 13405</strain>
    </source>
</reference>
<evidence type="ECO:0000313" key="2">
    <source>
        <dbReference type="EMBL" id="RFN49236.1"/>
    </source>
</evidence>
<evidence type="ECO:0000313" key="3">
    <source>
        <dbReference type="Proteomes" id="UP000265631"/>
    </source>
</evidence>